<keyword evidence="4 7" id="KW-0378">Hydrolase</keyword>
<comment type="function">
    <text evidence="7">Pyrophosphatase that catalyzes the hydrolysis of nucleoside triphosphates to their monophosphate derivatives, with a high preference for the non-canonical purine nucleotides XTP (xanthosine triphosphate), dITP (deoxyinosine triphosphate) and ITP. Seems to function as a house-cleaning enzyme that removes non-canonical purine nucleotides from the nucleotide pool, thus preventing their incorporation into DNA/RNA and avoiding chromosomal lesions.</text>
</comment>
<comment type="cofactor">
    <cofactor evidence="7">
        <name>Mg(2+)</name>
        <dbReference type="ChEBI" id="CHEBI:18420"/>
    </cofactor>
    <text evidence="7">Binds 1 Mg(2+) ion per subunit.</text>
</comment>
<evidence type="ECO:0000256" key="3">
    <source>
        <dbReference type="ARBA" id="ARBA00022741"/>
    </source>
</evidence>
<keyword evidence="3 7" id="KW-0547">Nucleotide-binding</keyword>
<evidence type="ECO:0000256" key="6">
    <source>
        <dbReference type="ARBA" id="ARBA00023080"/>
    </source>
</evidence>
<evidence type="ECO:0000256" key="1">
    <source>
        <dbReference type="ARBA" id="ARBA00008023"/>
    </source>
</evidence>
<comment type="catalytic activity">
    <reaction evidence="7">
        <text>XTP + H2O = XMP + diphosphate + H(+)</text>
        <dbReference type="Rhea" id="RHEA:28610"/>
        <dbReference type="ChEBI" id="CHEBI:15377"/>
        <dbReference type="ChEBI" id="CHEBI:15378"/>
        <dbReference type="ChEBI" id="CHEBI:33019"/>
        <dbReference type="ChEBI" id="CHEBI:57464"/>
        <dbReference type="ChEBI" id="CHEBI:61314"/>
        <dbReference type="EC" id="3.6.1.66"/>
    </reaction>
</comment>
<dbReference type="PANTHER" id="PTHR11067">
    <property type="entry name" value="INOSINE TRIPHOSPHATE PYROPHOSPHATASE/HAM1 PROTEIN"/>
    <property type="match status" value="1"/>
</dbReference>
<dbReference type="NCBIfam" id="TIGR00042">
    <property type="entry name" value="RdgB/HAM1 family non-canonical purine NTP pyrophosphatase"/>
    <property type="match status" value="1"/>
</dbReference>
<keyword evidence="10" id="KW-1185">Reference proteome</keyword>
<dbReference type="PANTHER" id="PTHR11067:SF9">
    <property type="entry name" value="INOSINE TRIPHOSPHATE PYROPHOSPHATASE"/>
    <property type="match status" value="1"/>
</dbReference>
<evidence type="ECO:0000313" key="10">
    <source>
        <dbReference type="Proteomes" id="UP001432099"/>
    </source>
</evidence>
<dbReference type="CDD" id="cd00515">
    <property type="entry name" value="HAM1"/>
    <property type="match status" value="1"/>
</dbReference>
<organism evidence="9 10">
    <name type="scientific">Turicibacter faecis</name>
    <dbReference type="NCBI Taxonomy" id="2963365"/>
    <lineage>
        <taxon>Bacteria</taxon>
        <taxon>Bacillati</taxon>
        <taxon>Bacillota</taxon>
        <taxon>Erysipelotrichia</taxon>
        <taxon>Erysipelotrichales</taxon>
        <taxon>Turicibacteraceae</taxon>
        <taxon>Turicibacter</taxon>
    </lineage>
</organism>
<evidence type="ECO:0000256" key="5">
    <source>
        <dbReference type="ARBA" id="ARBA00022842"/>
    </source>
</evidence>
<comment type="caution">
    <text evidence="7">Lacks conserved residue(s) required for the propagation of feature annotation.</text>
</comment>
<feature type="active site" description="Proton acceptor" evidence="7">
    <location>
        <position position="70"/>
    </location>
</feature>
<evidence type="ECO:0000256" key="2">
    <source>
        <dbReference type="ARBA" id="ARBA00022723"/>
    </source>
</evidence>
<sequence length="197" mass="21948">MKEIIIATKNAGKAKEFEHIFKPYNVRVKSLLDFEEMDDIVEDGKTFEENALIKARAIASQFNQMVLADDSGLEVDALDGRPGVYSARYAGEGRNDEDNILKVLHELEGVPTDERGARFVCALAIVTPQGDEVVVRGTCEGRILTECLGTEGFGYDPIFYLPHLSKTMAQLPKSEKNVLSHRADAFVKLQPYLEKLL</sequence>
<feature type="binding site" evidence="7">
    <location>
        <position position="71"/>
    </location>
    <ligand>
        <name>substrate</name>
    </ligand>
</feature>
<comment type="similarity">
    <text evidence="1 7 8">Belongs to the HAM1 NTPase family.</text>
</comment>
<feature type="binding site" evidence="7">
    <location>
        <position position="176"/>
    </location>
    <ligand>
        <name>substrate</name>
    </ligand>
</feature>
<dbReference type="HAMAP" id="MF_01405">
    <property type="entry name" value="Non_canon_purine_NTPase"/>
    <property type="match status" value="1"/>
</dbReference>
<evidence type="ECO:0000313" key="9">
    <source>
        <dbReference type="EMBL" id="BEH90565.1"/>
    </source>
</evidence>
<dbReference type="EMBL" id="AP028127">
    <property type="protein sequence ID" value="BEH90565.1"/>
    <property type="molecule type" value="Genomic_DNA"/>
</dbReference>
<proteinExistence type="inferred from homology"/>
<accession>A0ABN6ZF38</accession>
<dbReference type="EC" id="3.6.1.66" evidence="7"/>
<gene>
    <name evidence="9" type="ORF">T23_06670</name>
</gene>
<name>A0ABN6ZF38_9FIRM</name>
<keyword evidence="5 7" id="KW-0460">Magnesium</keyword>
<dbReference type="Pfam" id="PF01725">
    <property type="entry name" value="Ham1p_like"/>
    <property type="match status" value="1"/>
</dbReference>
<dbReference type="InterPro" id="IPR020922">
    <property type="entry name" value="dITP/XTP_pyrophosphatase"/>
</dbReference>
<keyword evidence="2 7" id="KW-0479">Metal-binding</keyword>
<protein>
    <recommendedName>
        <fullName evidence="7">dITP/XTP pyrophosphatase</fullName>
        <ecNumber evidence="7">3.6.1.66</ecNumber>
    </recommendedName>
    <alternativeName>
        <fullName evidence="7">Non-canonical purine NTP pyrophosphatase</fullName>
    </alternativeName>
    <alternativeName>
        <fullName evidence="7">Non-standard purine NTP pyrophosphatase</fullName>
    </alternativeName>
    <alternativeName>
        <fullName evidence="7">Nucleoside-triphosphate diphosphatase</fullName>
    </alternativeName>
    <alternativeName>
        <fullName evidence="7">Nucleoside-triphosphate pyrophosphatase</fullName>
        <shortName evidence="7">NTPase</shortName>
    </alternativeName>
</protein>
<dbReference type="Gene3D" id="3.90.950.10">
    <property type="match status" value="1"/>
</dbReference>
<comment type="catalytic activity">
    <reaction evidence="7">
        <text>ITP + H2O = IMP + diphosphate + H(+)</text>
        <dbReference type="Rhea" id="RHEA:29399"/>
        <dbReference type="ChEBI" id="CHEBI:15377"/>
        <dbReference type="ChEBI" id="CHEBI:15378"/>
        <dbReference type="ChEBI" id="CHEBI:33019"/>
        <dbReference type="ChEBI" id="CHEBI:58053"/>
        <dbReference type="ChEBI" id="CHEBI:61402"/>
        <dbReference type="EC" id="3.6.1.66"/>
    </reaction>
</comment>
<evidence type="ECO:0000256" key="8">
    <source>
        <dbReference type="RuleBase" id="RU003781"/>
    </source>
</evidence>
<dbReference type="InterPro" id="IPR029001">
    <property type="entry name" value="ITPase-like_fam"/>
</dbReference>
<dbReference type="NCBIfam" id="NF011397">
    <property type="entry name" value="PRK14822.1"/>
    <property type="match status" value="1"/>
</dbReference>
<dbReference type="RefSeq" id="WP_338505985.1">
    <property type="nucleotide sequence ID" value="NZ_AP028127.1"/>
</dbReference>
<feature type="binding site" evidence="7">
    <location>
        <begin position="153"/>
        <end position="156"/>
    </location>
    <ligand>
        <name>substrate</name>
    </ligand>
</feature>
<dbReference type="SUPFAM" id="SSF52972">
    <property type="entry name" value="ITPase-like"/>
    <property type="match status" value="1"/>
</dbReference>
<comment type="subunit">
    <text evidence="7">Homodimer.</text>
</comment>
<evidence type="ECO:0000256" key="7">
    <source>
        <dbReference type="HAMAP-Rule" id="MF_01405"/>
    </source>
</evidence>
<dbReference type="Proteomes" id="UP001432099">
    <property type="component" value="Chromosome"/>
</dbReference>
<keyword evidence="6 7" id="KW-0546">Nucleotide metabolism</keyword>
<reference evidence="9" key="1">
    <citation type="journal article" date="2024" name="Int. J. Syst. Evol. Microbiol.">
        <title>Turicibacter faecis sp. nov., isolated from faeces of heart failure mouse model.</title>
        <authorList>
            <person name="Imamura Y."/>
            <person name="Motooka D."/>
            <person name="Nakajima Y."/>
            <person name="Ito S."/>
            <person name="Kitakaze M."/>
            <person name="Iida T."/>
            <person name="Nakamura S."/>
        </authorList>
    </citation>
    <scope>NUCLEOTIDE SEQUENCE</scope>
    <source>
        <strain evidence="9">TC023</strain>
    </source>
</reference>
<feature type="binding site" evidence="7">
    <location>
        <begin position="8"/>
        <end position="13"/>
    </location>
    <ligand>
        <name>substrate</name>
    </ligand>
</feature>
<evidence type="ECO:0000256" key="4">
    <source>
        <dbReference type="ARBA" id="ARBA00022801"/>
    </source>
</evidence>
<feature type="binding site" evidence="7">
    <location>
        <begin position="181"/>
        <end position="182"/>
    </location>
    <ligand>
        <name>substrate</name>
    </ligand>
</feature>
<comment type="catalytic activity">
    <reaction evidence="7">
        <text>dITP + H2O = dIMP + diphosphate + H(+)</text>
        <dbReference type="Rhea" id="RHEA:28342"/>
        <dbReference type="ChEBI" id="CHEBI:15377"/>
        <dbReference type="ChEBI" id="CHEBI:15378"/>
        <dbReference type="ChEBI" id="CHEBI:33019"/>
        <dbReference type="ChEBI" id="CHEBI:61194"/>
        <dbReference type="ChEBI" id="CHEBI:61382"/>
        <dbReference type="EC" id="3.6.1.66"/>
    </reaction>
</comment>
<dbReference type="InterPro" id="IPR002637">
    <property type="entry name" value="RdgB/HAM1"/>
</dbReference>
<feature type="binding site" evidence="7">
    <location>
        <position position="70"/>
    </location>
    <ligand>
        <name>Mg(2+)</name>
        <dbReference type="ChEBI" id="CHEBI:18420"/>
    </ligand>
</feature>